<organism evidence="1 2">
    <name type="scientific">Cohnella phaseoli</name>
    <dbReference type="NCBI Taxonomy" id="456490"/>
    <lineage>
        <taxon>Bacteria</taxon>
        <taxon>Bacillati</taxon>
        <taxon>Bacillota</taxon>
        <taxon>Bacilli</taxon>
        <taxon>Bacillales</taxon>
        <taxon>Paenibacillaceae</taxon>
        <taxon>Cohnella</taxon>
    </lineage>
</organism>
<dbReference type="InterPro" id="IPR013785">
    <property type="entry name" value="Aldolase_TIM"/>
</dbReference>
<comment type="caution">
    <text evidence="1">The sequence shown here is derived from an EMBL/GenBank/DDBJ whole genome shotgun (WGS) entry which is preliminary data.</text>
</comment>
<dbReference type="InterPro" id="IPR017853">
    <property type="entry name" value="GH"/>
</dbReference>
<sequence>MQIKSTLANAVWEMRAGRIGLTIASTEGGWRKTIFARNGPIKLEIDSAREFKLRTGRGAADERIYSDENCRLIEAKTSEGRIELFFREIGDLFEAVVRYEIEQDRYVKKTVELLPLRGSLYLKELTLESFETARPGERGGEGQPVFVDGHAFLGVEFPVSRNEIAEGCLIFGHAPGIEIPEGREWRSYRMTYGLNEGKGLTEAFLTYIRKHQARRKVEPLAIYCDWGLHDELSDQIELTAEMTDGMLEHLRWMKEIHGIAFDYYLIDAFWFEEGEVYGSFKARTWPSGFGAIRKKMDELGLKLGLWFDLSGNFLRMERLREARIEWDKYELCLGHPDYANALKEALLHHVREHGMKMIKLDFAAFSCSNPKHDHLPGEHSKEASISRFVELLREVKEAEPELVVLAYNGFTTNYDWIKDVDGEREGAAVSPWWAFHLDFIYCGDPRPSELPALRLRDSIHSYTDAMIRQFEHSLLPHETMDDHGVMIGDTGTIYRLGKEGWRNDWLLSIARGGRKTHFYGDLRQLNESDYIFLKTTWPLQREAVAKEYSTESVAGNPLQEQAYGYMNANEREGCITLFNPHPIRTAVKLADEIGKRARGGEANVALAKLYAGERWLGSGGARLNPYEPIELEPFEVVMLKWDAAEAPGMSSAEWQVEEVVPFTKMEGTARLWTVVPVSSSPEDRWVVRYRDGAMKPLRTVRGRPDGMRIAVGTGEEKRELIPLYDQDVWSGMSWMVYRIEEEWTPTEEAFLSLEYDGVSVVYVEVQRWSRKSGEAV</sequence>
<protein>
    <recommendedName>
        <fullName evidence="3">Alpha-galactosidase</fullName>
    </recommendedName>
</protein>
<dbReference type="AlphaFoldDB" id="A0A3D9KG67"/>
<dbReference type="RefSeq" id="WP_116060259.1">
    <property type="nucleotide sequence ID" value="NZ_QRDZ01000005.1"/>
</dbReference>
<dbReference type="Gene3D" id="3.20.20.70">
    <property type="entry name" value="Aldolase class I"/>
    <property type="match status" value="1"/>
</dbReference>
<dbReference type="EMBL" id="QRDZ01000005">
    <property type="protein sequence ID" value="RED85264.1"/>
    <property type="molecule type" value="Genomic_DNA"/>
</dbReference>
<reference evidence="1 2" key="1">
    <citation type="submission" date="2018-07" db="EMBL/GenBank/DDBJ databases">
        <title>Genomic Encyclopedia of Type Strains, Phase III (KMG-III): the genomes of soil and plant-associated and newly described type strains.</title>
        <authorList>
            <person name="Whitman W."/>
        </authorList>
    </citation>
    <scope>NUCLEOTIDE SEQUENCE [LARGE SCALE GENOMIC DNA]</scope>
    <source>
        <strain evidence="1 2">CECT 7287</strain>
    </source>
</reference>
<accession>A0A3D9KG67</accession>
<evidence type="ECO:0008006" key="3">
    <source>
        <dbReference type="Google" id="ProtNLM"/>
    </source>
</evidence>
<dbReference type="OrthoDB" id="9758822at2"/>
<name>A0A3D9KG67_9BACL</name>
<proteinExistence type="predicted"/>
<dbReference type="SUPFAM" id="SSF51445">
    <property type="entry name" value="(Trans)glycosidases"/>
    <property type="match status" value="1"/>
</dbReference>
<gene>
    <name evidence="1" type="ORF">DFP98_105275</name>
</gene>
<keyword evidence="2" id="KW-1185">Reference proteome</keyword>
<evidence type="ECO:0000313" key="1">
    <source>
        <dbReference type="EMBL" id="RED85264.1"/>
    </source>
</evidence>
<evidence type="ECO:0000313" key="2">
    <source>
        <dbReference type="Proteomes" id="UP000256977"/>
    </source>
</evidence>
<dbReference type="Proteomes" id="UP000256977">
    <property type="component" value="Unassembled WGS sequence"/>
</dbReference>